<proteinExistence type="predicted"/>
<evidence type="ECO:0000313" key="1">
    <source>
        <dbReference type="EMBL" id="KAK2550344.1"/>
    </source>
</evidence>
<protein>
    <submittedName>
        <fullName evidence="1">Uncharacterized protein</fullName>
    </submittedName>
</protein>
<organism evidence="1 2">
    <name type="scientific">Acropora cervicornis</name>
    <name type="common">Staghorn coral</name>
    <dbReference type="NCBI Taxonomy" id="6130"/>
    <lineage>
        <taxon>Eukaryota</taxon>
        <taxon>Metazoa</taxon>
        <taxon>Cnidaria</taxon>
        <taxon>Anthozoa</taxon>
        <taxon>Hexacorallia</taxon>
        <taxon>Scleractinia</taxon>
        <taxon>Astrocoeniina</taxon>
        <taxon>Acroporidae</taxon>
        <taxon>Acropora</taxon>
    </lineage>
</organism>
<dbReference type="AlphaFoldDB" id="A0AAD9PWU2"/>
<reference evidence="1" key="2">
    <citation type="journal article" date="2023" name="Science">
        <title>Genomic signatures of disease resistance in endangered staghorn corals.</title>
        <authorList>
            <person name="Vollmer S.V."/>
            <person name="Selwyn J.D."/>
            <person name="Despard B.A."/>
            <person name="Roesel C.L."/>
        </authorList>
    </citation>
    <scope>NUCLEOTIDE SEQUENCE</scope>
    <source>
        <strain evidence="1">K2</strain>
    </source>
</reference>
<keyword evidence="2" id="KW-1185">Reference proteome</keyword>
<name>A0AAD9PWU2_ACRCE</name>
<dbReference type="EMBL" id="JARQWQ010000112">
    <property type="protein sequence ID" value="KAK2550344.1"/>
    <property type="molecule type" value="Genomic_DNA"/>
</dbReference>
<sequence length="115" mass="13112">MSSRDPLWITSLVKYLLTKKEIAAEKGHVHKVEDLSSKVFKLIGENRKNWEKEFLAGLNDYFGDLCNDENYVKPVPLRVNPETHPPPELQDFDVMTASSKLKKTAIGPDGLPFWV</sequence>
<gene>
    <name evidence="1" type="ORF">P5673_029044</name>
</gene>
<evidence type="ECO:0000313" key="2">
    <source>
        <dbReference type="Proteomes" id="UP001249851"/>
    </source>
</evidence>
<accession>A0AAD9PWU2</accession>
<dbReference type="Proteomes" id="UP001249851">
    <property type="component" value="Unassembled WGS sequence"/>
</dbReference>
<reference evidence="1" key="1">
    <citation type="journal article" date="2023" name="G3 (Bethesda)">
        <title>Whole genome assembly and annotation of the endangered Caribbean coral Acropora cervicornis.</title>
        <authorList>
            <person name="Selwyn J.D."/>
            <person name="Vollmer S.V."/>
        </authorList>
    </citation>
    <scope>NUCLEOTIDE SEQUENCE</scope>
    <source>
        <strain evidence="1">K2</strain>
    </source>
</reference>
<comment type="caution">
    <text evidence="1">The sequence shown here is derived from an EMBL/GenBank/DDBJ whole genome shotgun (WGS) entry which is preliminary data.</text>
</comment>